<protein>
    <recommendedName>
        <fullName evidence="1">Pyridine nucleotide-disulphide oxidoreductase dimerisation domain-containing protein</fullName>
    </recommendedName>
</protein>
<dbReference type="Pfam" id="PF02852">
    <property type="entry name" value="Pyr_redox_dim"/>
    <property type="match status" value="1"/>
</dbReference>
<reference evidence="2 3" key="1">
    <citation type="submission" date="2023-06" db="EMBL/GenBank/DDBJ databases">
        <title>Roseiconus lacunae JC819 isolated from Gulf of Mannar region, Tamil Nadu.</title>
        <authorList>
            <person name="Pk S."/>
            <person name="Ch S."/>
            <person name="Ch V.R."/>
        </authorList>
    </citation>
    <scope>NUCLEOTIDE SEQUENCE [LARGE SCALE GENOMIC DNA]</scope>
    <source>
        <strain evidence="2 3">JC819</strain>
    </source>
</reference>
<name>A0ABT7PN61_9BACT</name>
<dbReference type="RefSeq" id="WP_149497620.1">
    <property type="nucleotide sequence ID" value="NZ_JAJMQV010000186.1"/>
</dbReference>
<sequence>MSQTFYFDWRCVSVGLPDAAAERQGIATRIRQGVWHDWDAPGDAREPAPSYRLVIDDSSGQIIGGTLYGPEAGSCVEELRSLITRSMRDEELGN</sequence>
<evidence type="ECO:0000313" key="3">
    <source>
        <dbReference type="Proteomes" id="UP001239462"/>
    </source>
</evidence>
<dbReference type="Gene3D" id="3.30.390.30">
    <property type="match status" value="1"/>
</dbReference>
<feature type="domain" description="Pyridine nucleotide-disulphide oxidoreductase dimerisation" evidence="1">
    <location>
        <begin position="2"/>
        <end position="91"/>
    </location>
</feature>
<dbReference type="EMBL" id="JASZZN010000017">
    <property type="protein sequence ID" value="MDM4017920.1"/>
    <property type="molecule type" value="Genomic_DNA"/>
</dbReference>
<evidence type="ECO:0000259" key="1">
    <source>
        <dbReference type="Pfam" id="PF02852"/>
    </source>
</evidence>
<comment type="caution">
    <text evidence="2">The sequence shown here is derived from an EMBL/GenBank/DDBJ whole genome shotgun (WGS) entry which is preliminary data.</text>
</comment>
<dbReference type="InterPro" id="IPR004099">
    <property type="entry name" value="Pyr_nucl-diS_OxRdtase_dimer"/>
</dbReference>
<dbReference type="Proteomes" id="UP001239462">
    <property type="component" value="Unassembled WGS sequence"/>
</dbReference>
<gene>
    <name evidence="2" type="ORF">QTN89_20910</name>
</gene>
<evidence type="ECO:0000313" key="2">
    <source>
        <dbReference type="EMBL" id="MDM4017920.1"/>
    </source>
</evidence>
<keyword evidence="3" id="KW-1185">Reference proteome</keyword>
<proteinExistence type="predicted"/>
<organism evidence="2 3">
    <name type="scientific">Roseiconus lacunae</name>
    <dbReference type="NCBI Taxonomy" id="2605694"/>
    <lineage>
        <taxon>Bacteria</taxon>
        <taxon>Pseudomonadati</taxon>
        <taxon>Planctomycetota</taxon>
        <taxon>Planctomycetia</taxon>
        <taxon>Pirellulales</taxon>
        <taxon>Pirellulaceae</taxon>
        <taxon>Roseiconus</taxon>
    </lineage>
</organism>
<accession>A0ABT7PN61</accession>
<dbReference type="InterPro" id="IPR016156">
    <property type="entry name" value="FAD/NAD-linked_Rdtase_dimer_sf"/>
</dbReference>
<dbReference type="SUPFAM" id="SSF55424">
    <property type="entry name" value="FAD/NAD-linked reductases, dimerisation (C-terminal) domain"/>
    <property type="match status" value="1"/>
</dbReference>